<gene>
    <name evidence="2" type="ORF">B0H16DRAFT_1732577</name>
</gene>
<evidence type="ECO:0000313" key="3">
    <source>
        <dbReference type="Proteomes" id="UP001215598"/>
    </source>
</evidence>
<keyword evidence="3" id="KW-1185">Reference proteome</keyword>
<reference evidence="2" key="1">
    <citation type="submission" date="2023-03" db="EMBL/GenBank/DDBJ databases">
        <title>Massive genome expansion in bonnet fungi (Mycena s.s.) driven by repeated elements and novel gene families across ecological guilds.</title>
        <authorList>
            <consortium name="Lawrence Berkeley National Laboratory"/>
            <person name="Harder C.B."/>
            <person name="Miyauchi S."/>
            <person name="Viragh M."/>
            <person name="Kuo A."/>
            <person name="Thoen E."/>
            <person name="Andreopoulos B."/>
            <person name="Lu D."/>
            <person name="Skrede I."/>
            <person name="Drula E."/>
            <person name="Henrissat B."/>
            <person name="Morin E."/>
            <person name="Kohler A."/>
            <person name="Barry K."/>
            <person name="LaButti K."/>
            <person name="Morin E."/>
            <person name="Salamov A."/>
            <person name="Lipzen A."/>
            <person name="Mereny Z."/>
            <person name="Hegedus B."/>
            <person name="Baldrian P."/>
            <person name="Stursova M."/>
            <person name="Weitz H."/>
            <person name="Taylor A."/>
            <person name="Grigoriev I.V."/>
            <person name="Nagy L.G."/>
            <person name="Martin F."/>
            <person name="Kauserud H."/>
        </authorList>
    </citation>
    <scope>NUCLEOTIDE SEQUENCE</scope>
    <source>
        <strain evidence="2">CBHHK182m</strain>
    </source>
</reference>
<evidence type="ECO:0000256" key="1">
    <source>
        <dbReference type="SAM" id="MobiDB-lite"/>
    </source>
</evidence>
<accession>A0AAD7I1F0</accession>
<name>A0AAD7I1F0_9AGAR</name>
<feature type="region of interest" description="Disordered" evidence="1">
    <location>
        <begin position="118"/>
        <end position="274"/>
    </location>
</feature>
<feature type="compositionally biased region" description="Basic and acidic residues" evidence="1">
    <location>
        <begin position="177"/>
        <end position="193"/>
    </location>
</feature>
<feature type="region of interest" description="Disordered" evidence="1">
    <location>
        <begin position="1"/>
        <end position="50"/>
    </location>
</feature>
<feature type="compositionally biased region" description="Low complexity" evidence="1">
    <location>
        <begin position="201"/>
        <end position="261"/>
    </location>
</feature>
<protein>
    <submittedName>
        <fullName evidence="2">Uncharacterized protein</fullName>
    </submittedName>
</protein>
<dbReference type="Proteomes" id="UP001215598">
    <property type="component" value="Unassembled WGS sequence"/>
</dbReference>
<feature type="compositionally biased region" description="Pro residues" evidence="1">
    <location>
        <begin position="128"/>
        <end position="146"/>
    </location>
</feature>
<dbReference type="EMBL" id="JARKIB010000142">
    <property type="protein sequence ID" value="KAJ7732847.1"/>
    <property type="molecule type" value="Genomic_DNA"/>
</dbReference>
<comment type="caution">
    <text evidence="2">The sequence shown here is derived from an EMBL/GenBank/DDBJ whole genome shotgun (WGS) entry which is preliminary data.</text>
</comment>
<proteinExistence type="predicted"/>
<evidence type="ECO:0000313" key="2">
    <source>
        <dbReference type="EMBL" id="KAJ7732847.1"/>
    </source>
</evidence>
<sequence length="294" mass="30762">MASTNPTARPAKAPPMTSIPSTPGPDVPGGYPRNSIVFASNQRDNSAKSKTKPGLFAAAKNYLPPALASYLRTCVLLFDLYTRGTINPNTERPRAPATHQGRQHWHWRCERRLQHAYAGSRSSRDLGIPPPTTPLPSDFPSPPTAEPHPHDAASRALSHNPHFSPAPGAGVTTVESPVEKEPVVEKEVEKKDVFPIPSGQSATSASAAPAASTAPAPVDNLSPLSAASTNSNANSTFSDNAPTSVRTVPSSPASPTSAGGTKKPQFVLGTTDKPAIGPRAEFANFAHSVPLAVL</sequence>
<organism evidence="2 3">
    <name type="scientific">Mycena metata</name>
    <dbReference type="NCBI Taxonomy" id="1033252"/>
    <lineage>
        <taxon>Eukaryota</taxon>
        <taxon>Fungi</taxon>
        <taxon>Dikarya</taxon>
        <taxon>Basidiomycota</taxon>
        <taxon>Agaricomycotina</taxon>
        <taxon>Agaricomycetes</taxon>
        <taxon>Agaricomycetidae</taxon>
        <taxon>Agaricales</taxon>
        <taxon>Marasmiineae</taxon>
        <taxon>Mycenaceae</taxon>
        <taxon>Mycena</taxon>
    </lineage>
</organism>
<dbReference type="AlphaFoldDB" id="A0AAD7I1F0"/>
<feature type="region of interest" description="Disordered" evidence="1">
    <location>
        <begin position="85"/>
        <end position="105"/>
    </location>
</feature>